<gene>
    <name evidence="2" type="ORF">TSACC_22350</name>
</gene>
<evidence type="ECO:0000256" key="1">
    <source>
        <dbReference type="SAM" id="Phobius"/>
    </source>
</evidence>
<dbReference type="AlphaFoldDB" id="A0A146G893"/>
<organism evidence="2 3">
    <name type="scientific">Terrimicrobium sacchariphilum</name>
    <dbReference type="NCBI Taxonomy" id="690879"/>
    <lineage>
        <taxon>Bacteria</taxon>
        <taxon>Pseudomonadati</taxon>
        <taxon>Verrucomicrobiota</taxon>
        <taxon>Terrimicrobiia</taxon>
        <taxon>Terrimicrobiales</taxon>
        <taxon>Terrimicrobiaceae</taxon>
        <taxon>Terrimicrobium</taxon>
    </lineage>
</organism>
<reference evidence="3" key="1">
    <citation type="journal article" date="2017" name="Genome Announc.">
        <title>Draft Genome Sequence of Terrimicrobium sacchariphilum NM-5T, a Facultative Anaerobic Soil Bacterium of the Class Spartobacteria.</title>
        <authorList>
            <person name="Qiu Y.L."/>
            <person name="Tourlousse D.M."/>
            <person name="Matsuura N."/>
            <person name="Ohashi A."/>
            <person name="Sekiguchi Y."/>
        </authorList>
    </citation>
    <scope>NUCLEOTIDE SEQUENCE [LARGE SCALE GENOMIC DNA]</scope>
    <source>
        <strain evidence="3">NM-5</strain>
    </source>
</reference>
<dbReference type="NCBIfam" id="TIGR02532">
    <property type="entry name" value="IV_pilin_GFxxxE"/>
    <property type="match status" value="1"/>
</dbReference>
<keyword evidence="3" id="KW-1185">Reference proteome</keyword>
<accession>A0A146G893</accession>
<dbReference type="Gene3D" id="3.30.700.10">
    <property type="entry name" value="Glycoprotein, Type 4 Pilin"/>
    <property type="match status" value="1"/>
</dbReference>
<dbReference type="Pfam" id="PF07963">
    <property type="entry name" value="N_methyl"/>
    <property type="match status" value="1"/>
</dbReference>
<protein>
    <submittedName>
        <fullName evidence="2">Prepilin-type N-terminal cleavage/methylation domain-containing protein</fullName>
    </submittedName>
</protein>
<evidence type="ECO:0000313" key="3">
    <source>
        <dbReference type="Proteomes" id="UP000076023"/>
    </source>
</evidence>
<dbReference type="SUPFAM" id="SSF54523">
    <property type="entry name" value="Pili subunits"/>
    <property type="match status" value="1"/>
</dbReference>
<proteinExistence type="predicted"/>
<feature type="transmembrane region" description="Helical" evidence="1">
    <location>
        <begin position="12"/>
        <end position="33"/>
    </location>
</feature>
<dbReference type="InterPro" id="IPR012902">
    <property type="entry name" value="N_methyl_site"/>
</dbReference>
<sequence>MSQSSSRLSQAGFSLAELLIVIAVIGVMAAIAVPNIGSITSHAYYAKKERNAQNVAMVAASARAAGATNQWTTIEGALEDIVNGIPVKVGEETLEFRVPLNAEDRIELASVLRVEEGRIVYEPSGSTN</sequence>
<keyword evidence="1" id="KW-1133">Transmembrane helix</keyword>
<dbReference type="InterPro" id="IPR045584">
    <property type="entry name" value="Pilin-like"/>
</dbReference>
<evidence type="ECO:0000313" key="2">
    <source>
        <dbReference type="EMBL" id="GAT33929.1"/>
    </source>
</evidence>
<keyword evidence="1" id="KW-0472">Membrane</keyword>
<dbReference type="InParanoid" id="A0A146G893"/>
<dbReference type="STRING" id="690879.TSACC_22350"/>
<dbReference type="OrthoDB" id="9840867at2"/>
<comment type="caution">
    <text evidence="2">The sequence shown here is derived from an EMBL/GenBank/DDBJ whole genome shotgun (WGS) entry which is preliminary data.</text>
</comment>
<dbReference type="EMBL" id="BDCO01000002">
    <property type="protein sequence ID" value="GAT33929.1"/>
    <property type="molecule type" value="Genomic_DNA"/>
</dbReference>
<dbReference type="RefSeq" id="WP_075079605.1">
    <property type="nucleotide sequence ID" value="NZ_BDCO01000002.1"/>
</dbReference>
<name>A0A146G893_TERSA</name>
<keyword evidence="1" id="KW-0812">Transmembrane</keyword>
<dbReference type="Proteomes" id="UP000076023">
    <property type="component" value="Unassembled WGS sequence"/>
</dbReference>